<proteinExistence type="predicted"/>
<name>A0ABR5BP28_9TREE</name>
<gene>
    <name evidence="1" type="ORF">I306_05569</name>
</gene>
<evidence type="ECO:0000313" key="2">
    <source>
        <dbReference type="Proteomes" id="UP000054272"/>
    </source>
</evidence>
<evidence type="ECO:0000313" key="1">
    <source>
        <dbReference type="EMBL" id="KIR77375.1"/>
    </source>
</evidence>
<reference evidence="1 2" key="1">
    <citation type="submission" date="2015-01" db="EMBL/GenBank/DDBJ databases">
        <title>The Genome Sequence of Cryptococcus gattii EJB2.</title>
        <authorList>
            <consortium name="The Broad Institute Genomics Platform"/>
            <person name="Cuomo C."/>
            <person name="Litvintseva A."/>
            <person name="Chen Y."/>
            <person name="Heitman J."/>
            <person name="Sun S."/>
            <person name="Springer D."/>
            <person name="Dromer F."/>
            <person name="Young S."/>
            <person name="Zeng Q."/>
            <person name="Gargeya S."/>
            <person name="Abouelleil A."/>
            <person name="Alvarado L."/>
            <person name="Chapman S.B."/>
            <person name="Gainer-Dewar J."/>
            <person name="Goldberg J."/>
            <person name="Griggs A."/>
            <person name="Gujja S."/>
            <person name="Hansen M."/>
            <person name="Howarth C."/>
            <person name="Imamovic A."/>
            <person name="Larimer J."/>
            <person name="Murphy C."/>
            <person name="Naylor J."/>
            <person name="Pearson M."/>
            <person name="Priest M."/>
            <person name="Roberts A."/>
            <person name="Saif S."/>
            <person name="Shea T."/>
            <person name="Sykes S."/>
            <person name="Wortman J."/>
            <person name="Nusbaum C."/>
            <person name="Birren B."/>
        </authorList>
    </citation>
    <scope>NUCLEOTIDE SEQUENCE [LARGE SCALE GENOMIC DNA]</scope>
    <source>
        <strain evidence="1 2">EJB2</strain>
    </source>
</reference>
<keyword evidence="2" id="KW-1185">Reference proteome</keyword>
<dbReference type="Proteomes" id="UP000054272">
    <property type="component" value="Unassembled WGS sequence"/>
</dbReference>
<dbReference type="EMBL" id="KN848752">
    <property type="protein sequence ID" value="KIR77375.1"/>
    <property type="molecule type" value="Genomic_DNA"/>
</dbReference>
<organism evidence="1 2">
    <name type="scientific">Cryptococcus gattii EJB2</name>
    <dbReference type="NCBI Taxonomy" id="1296103"/>
    <lineage>
        <taxon>Eukaryota</taxon>
        <taxon>Fungi</taxon>
        <taxon>Dikarya</taxon>
        <taxon>Basidiomycota</taxon>
        <taxon>Agaricomycotina</taxon>
        <taxon>Tremellomycetes</taxon>
        <taxon>Tremellales</taxon>
        <taxon>Cryptococcaceae</taxon>
        <taxon>Cryptococcus</taxon>
        <taxon>Cryptococcus gattii species complex</taxon>
    </lineage>
</organism>
<protein>
    <submittedName>
        <fullName evidence="1">Uncharacterized protein</fullName>
    </submittedName>
</protein>
<accession>A0ABR5BP28</accession>
<sequence>MFFVPNRRTTELYLLASIIKRNTSPAHQSGIVAFNAWAKQRIIRQKVCDEQVNDRYILKGGNQSFFYHHHRRSHHYPEVVALIDYSASLHARLKLPLHPSIHSYGKEGSARQGNLDFHSERRTRFSVSELLCASPLLITSYCW</sequence>